<name>A0A239FUR7_9BURK</name>
<dbReference type="Proteomes" id="UP000198284">
    <property type="component" value="Unassembled WGS sequence"/>
</dbReference>
<evidence type="ECO:0000313" key="1">
    <source>
        <dbReference type="EMBL" id="SNS59923.1"/>
    </source>
</evidence>
<evidence type="ECO:0008006" key="3">
    <source>
        <dbReference type="Google" id="ProtNLM"/>
    </source>
</evidence>
<accession>A0A239FUR7</accession>
<proteinExistence type="predicted"/>
<dbReference type="EMBL" id="FZOT01000004">
    <property type="protein sequence ID" value="SNS59923.1"/>
    <property type="molecule type" value="Genomic_DNA"/>
</dbReference>
<evidence type="ECO:0000313" key="2">
    <source>
        <dbReference type="Proteomes" id="UP000198284"/>
    </source>
</evidence>
<reference evidence="1 2" key="1">
    <citation type="submission" date="2017-06" db="EMBL/GenBank/DDBJ databases">
        <authorList>
            <person name="Kim H.J."/>
            <person name="Triplett B.A."/>
        </authorList>
    </citation>
    <scope>NUCLEOTIDE SEQUENCE [LARGE SCALE GENOMIC DNA]</scope>
    <source>
        <strain evidence="1 2">U15</strain>
    </source>
</reference>
<keyword evidence="2" id="KW-1185">Reference proteome</keyword>
<organism evidence="1 2">
    <name type="scientific">Noviherbaspirillum humi</name>
    <dbReference type="NCBI Taxonomy" id="1688639"/>
    <lineage>
        <taxon>Bacteria</taxon>
        <taxon>Pseudomonadati</taxon>
        <taxon>Pseudomonadota</taxon>
        <taxon>Betaproteobacteria</taxon>
        <taxon>Burkholderiales</taxon>
        <taxon>Oxalobacteraceae</taxon>
        <taxon>Noviherbaspirillum</taxon>
    </lineage>
</organism>
<dbReference type="AlphaFoldDB" id="A0A239FUR7"/>
<sequence length="29" mass="3324">MRLGIRYRRPYNTRHTYATVGLMSGANPA</sequence>
<gene>
    <name evidence="1" type="ORF">SAMN06265795_10481</name>
</gene>
<protein>
    <recommendedName>
        <fullName evidence="3">Phage integrase family protein</fullName>
    </recommendedName>
</protein>